<feature type="domain" description="Transketolase N-terminal" evidence="4">
    <location>
        <begin position="4"/>
        <end position="170"/>
    </location>
</feature>
<reference evidence="5" key="1">
    <citation type="journal article" date="2015" name="Nature">
        <title>Complex archaea that bridge the gap between prokaryotes and eukaryotes.</title>
        <authorList>
            <person name="Spang A."/>
            <person name="Saw J.H."/>
            <person name="Jorgensen S.L."/>
            <person name="Zaremba-Niedzwiedzka K."/>
            <person name="Martijn J."/>
            <person name="Lind A.E."/>
            <person name="van Eijk R."/>
            <person name="Schleper C."/>
            <person name="Guy L."/>
            <person name="Ettema T.J."/>
        </authorList>
    </citation>
    <scope>NUCLEOTIDE SEQUENCE</scope>
</reference>
<evidence type="ECO:0000256" key="3">
    <source>
        <dbReference type="ARBA" id="ARBA00023052"/>
    </source>
</evidence>
<comment type="caution">
    <text evidence="5">The sequence shown here is derived from an EMBL/GenBank/DDBJ whole genome shotgun (WGS) entry which is preliminary data.</text>
</comment>
<dbReference type="EMBL" id="LAZR01035283">
    <property type="protein sequence ID" value="KKL27925.1"/>
    <property type="molecule type" value="Genomic_DNA"/>
</dbReference>
<evidence type="ECO:0000259" key="4">
    <source>
        <dbReference type="Pfam" id="PF00456"/>
    </source>
</evidence>
<proteinExistence type="inferred from homology"/>
<accession>A0A0F9C143</accession>
<dbReference type="InterPro" id="IPR029061">
    <property type="entry name" value="THDP-binding"/>
</dbReference>
<organism evidence="5">
    <name type="scientific">marine sediment metagenome</name>
    <dbReference type="NCBI Taxonomy" id="412755"/>
    <lineage>
        <taxon>unclassified sequences</taxon>
        <taxon>metagenomes</taxon>
        <taxon>ecological metagenomes</taxon>
    </lineage>
</organism>
<name>A0A0F9C143_9ZZZZ</name>
<protein>
    <recommendedName>
        <fullName evidence="4">Transketolase N-terminal domain-containing protein</fullName>
    </recommendedName>
</protein>
<evidence type="ECO:0000256" key="2">
    <source>
        <dbReference type="ARBA" id="ARBA00007131"/>
    </source>
</evidence>
<feature type="non-terminal residue" evidence="5">
    <location>
        <position position="1"/>
    </location>
</feature>
<dbReference type="Pfam" id="PF00456">
    <property type="entry name" value="Transketolase_N"/>
    <property type="match status" value="1"/>
</dbReference>
<comment type="similarity">
    <text evidence="2">Belongs to the transketolase family.</text>
</comment>
<comment type="cofactor">
    <cofactor evidence="1">
        <name>thiamine diphosphate</name>
        <dbReference type="ChEBI" id="CHEBI:58937"/>
    </cofactor>
</comment>
<gene>
    <name evidence="5" type="ORF">LCGC14_2380300</name>
</gene>
<dbReference type="AlphaFoldDB" id="A0A0F9C143"/>
<sequence length="174" mass="19315">ILQGHPDMRKTPGVDMTTGSLGNGLGAGVGMALGAKLDRMDYYVYVQLGDGELNEGIIWEAAGCASKYALNNLIAIVDENGFQSCGKNKDIMPLRNIVDKWEAFGWTTQEIDGHNMKEIISSLYWARKKEKKPKVVIAHTVKGKGVSFMENDNSWHQRALTSEQMRIAEKELRG</sequence>
<keyword evidence="3" id="KW-0786">Thiamine pyrophosphate</keyword>
<dbReference type="PANTHER" id="PTHR47514">
    <property type="entry name" value="TRANSKETOLASE N-TERMINAL SECTION-RELATED"/>
    <property type="match status" value="1"/>
</dbReference>
<evidence type="ECO:0000256" key="1">
    <source>
        <dbReference type="ARBA" id="ARBA00001964"/>
    </source>
</evidence>
<dbReference type="PANTHER" id="PTHR47514:SF1">
    <property type="entry name" value="TRANSKETOLASE N-TERMINAL SECTION-RELATED"/>
    <property type="match status" value="1"/>
</dbReference>
<evidence type="ECO:0000313" key="5">
    <source>
        <dbReference type="EMBL" id="KKL27925.1"/>
    </source>
</evidence>
<dbReference type="InterPro" id="IPR005474">
    <property type="entry name" value="Transketolase_N"/>
</dbReference>
<dbReference type="Gene3D" id="3.40.50.970">
    <property type="match status" value="1"/>
</dbReference>
<dbReference type="SUPFAM" id="SSF52518">
    <property type="entry name" value="Thiamin diphosphate-binding fold (THDP-binding)"/>
    <property type="match status" value="1"/>
</dbReference>